<evidence type="ECO:0000313" key="2">
    <source>
        <dbReference type="Proteomes" id="UP000318416"/>
    </source>
</evidence>
<name>A0A561EMM3_9ACTN</name>
<keyword evidence="2" id="KW-1185">Reference proteome</keyword>
<gene>
    <name evidence="1" type="ORF">FB465_1866</name>
</gene>
<dbReference type="EMBL" id="VIVR01000001">
    <property type="protein sequence ID" value="TWE16873.1"/>
    <property type="molecule type" value="Genomic_DNA"/>
</dbReference>
<dbReference type="Proteomes" id="UP000318416">
    <property type="component" value="Unassembled WGS sequence"/>
</dbReference>
<dbReference type="AlphaFoldDB" id="A0A561EMM3"/>
<evidence type="ECO:0000313" key="1">
    <source>
        <dbReference type="EMBL" id="TWE16873.1"/>
    </source>
</evidence>
<proteinExistence type="predicted"/>
<comment type="caution">
    <text evidence="1">The sequence shown here is derived from an EMBL/GenBank/DDBJ whole genome shotgun (WGS) entry which is preliminary data.</text>
</comment>
<protein>
    <submittedName>
        <fullName evidence="1">Uncharacterized protein</fullName>
    </submittedName>
</protein>
<sequence>MSQPMHDGTELIPRPEKTPAALKAALTVVAADRLPEMVEGQTKAMAEAIKVGSIGPIQAFLTHWATVVEIERMPEVAKAYHRANYLANHAETVEECRRHAVAVAELYRRAFAVVNG</sequence>
<organism evidence="1 2">
    <name type="scientific">Kitasatospora atroaurantiaca</name>
    <dbReference type="NCBI Taxonomy" id="285545"/>
    <lineage>
        <taxon>Bacteria</taxon>
        <taxon>Bacillati</taxon>
        <taxon>Actinomycetota</taxon>
        <taxon>Actinomycetes</taxon>
        <taxon>Kitasatosporales</taxon>
        <taxon>Streptomycetaceae</taxon>
        <taxon>Kitasatospora</taxon>
    </lineage>
</organism>
<dbReference type="RefSeq" id="WP_246192585.1">
    <property type="nucleotide sequence ID" value="NZ_BAAABR010000036.1"/>
</dbReference>
<accession>A0A561EMM3</accession>
<reference evidence="1 2" key="1">
    <citation type="submission" date="2019-06" db="EMBL/GenBank/DDBJ databases">
        <title>Sequencing the genomes of 1000 actinobacteria strains.</title>
        <authorList>
            <person name="Klenk H.-P."/>
        </authorList>
    </citation>
    <scope>NUCLEOTIDE SEQUENCE [LARGE SCALE GENOMIC DNA]</scope>
    <source>
        <strain evidence="1 2">DSM 41649</strain>
    </source>
</reference>